<name>A0ABP9FQN0_9MICC</name>
<keyword evidence="1" id="KW-0805">Transcription regulation</keyword>
<accession>A0ABP9FQN0</accession>
<dbReference type="InterPro" id="IPR011711">
    <property type="entry name" value="GntR_C"/>
</dbReference>
<protein>
    <submittedName>
        <fullName evidence="5">FadR/GntR family transcriptional regulator</fullName>
    </submittedName>
</protein>
<keyword evidence="6" id="KW-1185">Reference proteome</keyword>
<dbReference type="CDD" id="cd07377">
    <property type="entry name" value="WHTH_GntR"/>
    <property type="match status" value="1"/>
</dbReference>
<comment type="caution">
    <text evidence="5">The sequence shown here is derived from an EMBL/GenBank/DDBJ whole genome shotgun (WGS) entry which is preliminary data.</text>
</comment>
<evidence type="ECO:0000313" key="5">
    <source>
        <dbReference type="EMBL" id="GAA4913268.1"/>
    </source>
</evidence>
<feature type="domain" description="HTH gntR-type" evidence="4">
    <location>
        <begin position="2"/>
        <end position="70"/>
    </location>
</feature>
<keyword evidence="3" id="KW-0804">Transcription</keyword>
<evidence type="ECO:0000256" key="1">
    <source>
        <dbReference type="ARBA" id="ARBA00023015"/>
    </source>
</evidence>
<dbReference type="EMBL" id="BAABLW010000002">
    <property type="protein sequence ID" value="GAA4913268.1"/>
    <property type="molecule type" value="Genomic_DNA"/>
</dbReference>
<evidence type="ECO:0000259" key="4">
    <source>
        <dbReference type="PROSITE" id="PS50949"/>
    </source>
</evidence>
<dbReference type="SUPFAM" id="SSF46785">
    <property type="entry name" value="Winged helix' DNA-binding domain"/>
    <property type="match status" value="1"/>
</dbReference>
<dbReference type="InterPro" id="IPR000524">
    <property type="entry name" value="Tscrpt_reg_HTH_GntR"/>
</dbReference>
<dbReference type="SMART" id="SM00345">
    <property type="entry name" value="HTH_GNTR"/>
    <property type="match status" value="1"/>
</dbReference>
<dbReference type="SUPFAM" id="SSF48008">
    <property type="entry name" value="GntR ligand-binding domain-like"/>
    <property type="match status" value="1"/>
</dbReference>
<organism evidence="5 6">
    <name type="scientific">Nesterenkonia rhizosphaerae</name>
    <dbReference type="NCBI Taxonomy" id="1348272"/>
    <lineage>
        <taxon>Bacteria</taxon>
        <taxon>Bacillati</taxon>
        <taxon>Actinomycetota</taxon>
        <taxon>Actinomycetes</taxon>
        <taxon>Micrococcales</taxon>
        <taxon>Micrococcaceae</taxon>
        <taxon>Nesterenkonia</taxon>
    </lineage>
</organism>
<dbReference type="Pfam" id="PF00392">
    <property type="entry name" value="GntR"/>
    <property type="match status" value="1"/>
</dbReference>
<dbReference type="PROSITE" id="PS50949">
    <property type="entry name" value="HTH_GNTR"/>
    <property type="match status" value="1"/>
</dbReference>
<evidence type="ECO:0000256" key="3">
    <source>
        <dbReference type="ARBA" id="ARBA00023163"/>
    </source>
</evidence>
<dbReference type="Pfam" id="PF07729">
    <property type="entry name" value="FCD"/>
    <property type="match status" value="1"/>
</dbReference>
<dbReference type="PRINTS" id="PR00035">
    <property type="entry name" value="HTHGNTR"/>
</dbReference>
<dbReference type="PANTHER" id="PTHR43537:SF24">
    <property type="entry name" value="GLUCONATE OPERON TRANSCRIPTIONAL REPRESSOR"/>
    <property type="match status" value="1"/>
</dbReference>
<dbReference type="InterPro" id="IPR036390">
    <property type="entry name" value="WH_DNA-bd_sf"/>
</dbReference>
<dbReference type="InterPro" id="IPR036388">
    <property type="entry name" value="WH-like_DNA-bd_sf"/>
</dbReference>
<keyword evidence="2" id="KW-0238">DNA-binding</keyword>
<dbReference type="RefSeq" id="WP_345476513.1">
    <property type="nucleotide sequence ID" value="NZ_BAABLW010000002.1"/>
</dbReference>
<dbReference type="SMART" id="SM00895">
    <property type="entry name" value="FCD"/>
    <property type="match status" value="1"/>
</dbReference>
<gene>
    <name evidence="5" type="ORF">GCM10025790_05020</name>
</gene>
<dbReference type="InterPro" id="IPR008920">
    <property type="entry name" value="TF_FadR/GntR_C"/>
</dbReference>
<evidence type="ECO:0000256" key="2">
    <source>
        <dbReference type="ARBA" id="ARBA00023125"/>
    </source>
</evidence>
<dbReference type="Gene3D" id="1.10.10.10">
    <property type="entry name" value="Winged helix-like DNA-binding domain superfamily/Winged helix DNA-binding domain"/>
    <property type="match status" value="1"/>
</dbReference>
<reference evidence="6" key="1">
    <citation type="journal article" date="2019" name="Int. J. Syst. Evol. Microbiol.">
        <title>The Global Catalogue of Microorganisms (GCM) 10K type strain sequencing project: providing services to taxonomists for standard genome sequencing and annotation.</title>
        <authorList>
            <consortium name="The Broad Institute Genomics Platform"/>
            <consortium name="The Broad Institute Genome Sequencing Center for Infectious Disease"/>
            <person name="Wu L."/>
            <person name="Ma J."/>
        </authorList>
    </citation>
    <scope>NUCLEOTIDE SEQUENCE [LARGE SCALE GENOMIC DNA]</scope>
    <source>
        <strain evidence="6">JCM 19129</strain>
    </source>
</reference>
<dbReference type="Proteomes" id="UP001500368">
    <property type="component" value="Unassembled WGS sequence"/>
</dbReference>
<dbReference type="PANTHER" id="PTHR43537">
    <property type="entry name" value="TRANSCRIPTIONAL REGULATOR, GNTR FAMILY"/>
    <property type="match status" value="1"/>
</dbReference>
<sequence length="225" mass="24187">MTSRTEALAQHLREEIASGRISAGQKLPSEAQLLSEHGVSRTVVREALGRLAAEGLIHTVRGSGSYALTVPTEPHTTATAIPSNHAERLELLEYRIAVETQTAALAAQHRSQQQLQEMTQTLEKFSCAEGPGAAVALDFQFHQLIASASTNGYLLRALEQVGPAMITMPRGRISGHTESRHDAHKEHRQILNAIAAGSPQDAAAAMRTHLAASRSRLIVDADPDT</sequence>
<evidence type="ECO:0000313" key="6">
    <source>
        <dbReference type="Proteomes" id="UP001500368"/>
    </source>
</evidence>
<dbReference type="Gene3D" id="1.20.120.530">
    <property type="entry name" value="GntR ligand-binding domain-like"/>
    <property type="match status" value="1"/>
</dbReference>
<proteinExistence type="predicted"/>